<gene>
    <name evidence="7" type="ORF">BIW11_06725</name>
</gene>
<dbReference type="SUPFAM" id="SSF81296">
    <property type="entry name" value="E set domains"/>
    <property type="match status" value="2"/>
</dbReference>
<dbReference type="GO" id="GO:0051015">
    <property type="term" value="F:actin filament binding"/>
    <property type="evidence" value="ECO:0007669"/>
    <property type="project" value="InterPro"/>
</dbReference>
<organism evidence="7 8">
    <name type="scientific">Tropilaelaps mercedesae</name>
    <dbReference type="NCBI Taxonomy" id="418985"/>
    <lineage>
        <taxon>Eukaryota</taxon>
        <taxon>Metazoa</taxon>
        <taxon>Ecdysozoa</taxon>
        <taxon>Arthropoda</taxon>
        <taxon>Chelicerata</taxon>
        <taxon>Arachnida</taxon>
        <taxon>Acari</taxon>
        <taxon>Parasitiformes</taxon>
        <taxon>Mesostigmata</taxon>
        <taxon>Gamasina</taxon>
        <taxon>Dermanyssoidea</taxon>
        <taxon>Laelapidae</taxon>
        <taxon>Tropilaelaps</taxon>
    </lineage>
</organism>
<dbReference type="Gene3D" id="2.60.40.10">
    <property type="entry name" value="Immunoglobulins"/>
    <property type="match status" value="2"/>
</dbReference>
<feature type="region of interest" description="Disordered" evidence="4">
    <location>
        <begin position="537"/>
        <end position="572"/>
    </location>
</feature>
<protein>
    <recommendedName>
        <fullName evidence="6">Calponin-homology (CH) domain-containing protein</fullName>
    </recommendedName>
</protein>
<dbReference type="Gene3D" id="1.10.418.10">
    <property type="entry name" value="Calponin-like domain"/>
    <property type="match status" value="1"/>
</dbReference>
<proteinExistence type="inferred from homology"/>
<feature type="repeat" description="Filamin" evidence="3">
    <location>
        <begin position="178"/>
        <end position="311"/>
    </location>
</feature>
<keyword evidence="2" id="KW-0677">Repeat</keyword>
<evidence type="ECO:0000256" key="1">
    <source>
        <dbReference type="ARBA" id="ARBA00009238"/>
    </source>
</evidence>
<reference evidence="7 8" key="1">
    <citation type="journal article" date="2017" name="Gigascience">
        <title>Draft genome of the honey bee ectoparasitic mite, Tropilaelaps mercedesae, is shaped by the parasitic life history.</title>
        <authorList>
            <person name="Dong X."/>
            <person name="Armstrong S.D."/>
            <person name="Xia D."/>
            <person name="Makepeace B.L."/>
            <person name="Darby A.C."/>
            <person name="Kadowaki T."/>
        </authorList>
    </citation>
    <scope>NUCLEOTIDE SEQUENCE [LARGE SCALE GENOMIC DNA]</scope>
    <source>
        <strain evidence="7">Wuxi-XJTLU</strain>
    </source>
</reference>
<keyword evidence="8" id="KW-1185">Reference proteome</keyword>
<feature type="repeat" description="Filamin" evidence="3">
    <location>
        <begin position="973"/>
        <end position="1068"/>
    </location>
</feature>
<dbReference type="Proteomes" id="UP000192247">
    <property type="component" value="Unassembled WGS sequence"/>
</dbReference>
<keyword evidence="5" id="KW-0732">Signal</keyword>
<dbReference type="Pfam" id="PF00630">
    <property type="entry name" value="Filamin"/>
    <property type="match status" value="2"/>
</dbReference>
<evidence type="ECO:0000256" key="3">
    <source>
        <dbReference type="PROSITE-ProRule" id="PRU00087"/>
    </source>
</evidence>
<feature type="region of interest" description="Disordered" evidence="4">
    <location>
        <begin position="769"/>
        <end position="807"/>
    </location>
</feature>
<evidence type="ECO:0000256" key="2">
    <source>
        <dbReference type="ARBA" id="ARBA00022737"/>
    </source>
</evidence>
<name>A0A1V9XX61_9ACAR</name>
<dbReference type="InterPro" id="IPR001298">
    <property type="entry name" value="Filamin/ABP280_rpt"/>
</dbReference>
<dbReference type="GO" id="GO:0030036">
    <property type="term" value="P:actin cytoskeleton organization"/>
    <property type="evidence" value="ECO:0007669"/>
    <property type="project" value="InterPro"/>
</dbReference>
<dbReference type="PROSITE" id="PS50194">
    <property type="entry name" value="FILAMIN_REPEAT"/>
    <property type="match status" value="2"/>
</dbReference>
<dbReference type="InterPro" id="IPR014756">
    <property type="entry name" value="Ig_E-set"/>
</dbReference>
<dbReference type="OrthoDB" id="10012602at2759"/>
<feature type="compositionally biased region" description="Low complexity" evidence="4">
    <location>
        <begin position="776"/>
        <end position="807"/>
    </location>
</feature>
<feature type="compositionally biased region" description="Polar residues" evidence="4">
    <location>
        <begin position="465"/>
        <end position="475"/>
    </location>
</feature>
<dbReference type="InterPro" id="IPR001715">
    <property type="entry name" value="CH_dom"/>
</dbReference>
<dbReference type="EMBL" id="MNPL01002817">
    <property type="protein sequence ID" value="OQR77958.1"/>
    <property type="molecule type" value="Genomic_DNA"/>
</dbReference>
<evidence type="ECO:0000256" key="4">
    <source>
        <dbReference type="SAM" id="MobiDB-lite"/>
    </source>
</evidence>
<accession>A0A1V9XX61</accession>
<evidence type="ECO:0000256" key="5">
    <source>
        <dbReference type="SAM" id="SignalP"/>
    </source>
</evidence>
<feature type="region of interest" description="Disordered" evidence="4">
    <location>
        <begin position="434"/>
        <end position="482"/>
    </location>
</feature>
<comment type="caution">
    <text evidence="7">The sequence shown here is derived from an EMBL/GenBank/DDBJ whole genome shotgun (WGS) entry which is preliminary data.</text>
</comment>
<dbReference type="SUPFAM" id="SSF47576">
    <property type="entry name" value="Calponin-homology domain, CH-domain"/>
    <property type="match status" value="1"/>
</dbReference>
<evidence type="ECO:0000313" key="7">
    <source>
        <dbReference type="EMBL" id="OQR77958.1"/>
    </source>
</evidence>
<feature type="region of interest" description="Disordered" evidence="4">
    <location>
        <begin position="915"/>
        <end position="934"/>
    </location>
</feature>
<dbReference type="STRING" id="418985.A0A1V9XX61"/>
<dbReference type="Pfam" id="PF00307">
    <property type="entry name" value="CH"/>
    <property type="match status" value="1"/>
</dbReference>
<dbReference type="InterPro" id="IPR013783">
    <property type="entry name" value="Ig-like_fold"/>
</dbReference>
<feature type="compositionally biased region" description="Basic and acidic residues" evidence="4">
    <location>
        <begin position="450"/>
        <end position="460"/>
    </location>
</feature>
<dbReference type="InterPro" id="IPR017868">
    <property type="entry name" value="Filamin/ABP280_repeat-like"/>
</dbReference>
<feature type="domain" description="Calponin-homology (CH)" evidence="6">
    <location>
        <begin position="59"/>
        <end position="168"/>
    </location>
</feature>
<dbReference type="InterPro" id="IPR044801">
    <property type="entry name" value="Filamin"/>
</dbReference>
<dbReference type="SMART" id="SM00557">
    <property type="entry name" value="IG_FLMN"/>
    <property type="match status" value="1"/>
</dbReference>
<sequence length="1071" mass="118605">MLTVVENYRAMLVSRVRSLLEWLLIACLHPASVCSLRDIQEWLLVWKCYFTNLISFNTAEKDEKILEWVRSRVGPRLEASDFGPSWRSGILLCALVESIAPGSCPRYDLLNEENRLANAQLAVQLIEKINLRPCLTAQELSSDDADIEKPLKALLAQFRMSAAKKKLRNALSPRDDRAGSGPSAELFAKGMGLIFAVKGRKASFNIFRRGQGAFSFVIEIQGPDGTLGSALITHKSVARHPGSPITVIPSSSSGPGLKRQLSAESKTIVIDYTISDEKISVSYTPVTSGKHTLNIVAQGQHILRSPYDISVDCNTTEVTAKVVETLFRPKISALQRLGRRFSGTSLMSSRAQENNIGVPFPHAEATGKVVARRVIKRTILGTNIVINGDSEQELVLALKDISNLNPKNRERLQQRRHTSASTFILRPVGELRNPHTNKLRYGLDQSSSKTSERSSMDDRSPAVAQPSSMFMSQPLTGDKPQVAAPDRVLQSSRLINDGDNANNDRQITVKRSSGKSLFSGSPTVGAQVEARTATQNFLDASKANTDRRWQRGGSAESVGDIDQYNDDDENNNPKVNIVHDHEFLIRKRDVTLNIINENLYVPKISEKSNNAESIVNTTTSVEKADSYTLPCTDSSDENNTNSLRGSDQNALERRLLYQMESKNLRLKSEWRFTPEMIPEKESVPVTPDEESLLDLDTVDSDVQRRNTVLHDQEQKIEHRKRQHRTDSSEVHLGSEVDEVEDRMQEIDGEFKQISVSSVLDKFTRFSPVASPDCSTSGFSHPSVISPSSQHSPVSSHSGTSSLTSYSGTPSELEDAFFIDEDIKDQELLQETFPALFHLRSSTISSLNSSINCQRTTSECLELIQHEDSTGCREFSRPELAPSKKDESSTSDELFNVPNQLTTCTEPFDIRTVSGKIPPWSPTVTPRPSSMPRGSARTISGYSLANHGVNSYDALPLTAPSGGCGSQFSEGDDEVRVSPHRCIATGNALYCGRTRRALVFEVRTLHAGEGFLSVTVQGPRREAVLETSVILAKRGLFRVHFKVQLEGYYIIVVKWADWQVPGSPFLCKITDQ</sequence>
<evidence type="ECO:0000313" key="8">
    <source>
        <dbReference type="Proteomes" id="UP000192247"/>
    </source>
</evidence>
<dbReference type="PANTHER" id="PTHR38537:SF8">
    <property type="entry name" value="FILAMIN-A"/>
    <property type="match status" value="1"/>
</dbReference>
<dbReference type="PROSITE" id="PS50021">
    <property type="entry name" value="CH"/>
    <property type="match status" value="1"/>
</dbReference>
<dbReference type="InterPro" id="IPR036872">
    <property type="entry name" value="CH_dom_sf"/>
</dbReference>
<dbReference type="PANTHER" id="PTHR38537">
    <property type="entry name" value="JITTERBUG, ISOFORM N"/>
    <property type="match status" value="1"/>
</dbReference>
<feature type="chain" id="PRO_5010704111" description="Calponin-homology (CH) domain-containing protein" evidence="5">
    <location>
        <begin position="36"/>
        <end position="1071"/>
    </location>
</feature>
<dbReference type="AlphaFoldDB" id="A0A1V9XX61"/>
<evidence type="ECO:0000259" key="6">
    <source>
        <dbReference type="PROSITE" id="PS50021"/>
    </source>
</evidence>
<dbReference type="InParanoid" id="A0A1V9XX61"/>
<dbReference type="SMART" id="SM00033">
    <property type="entry name" value="CH"/>
    <property type="match status" value="1"/>
</dbReference>
<comment type="similarity">
    <text evidence="1">Belongs to the filamin family.</text>
</comment>
<feature type="signal peptide" evidence="5">
    <location>
        <begin position="1"/>
        <end position="35"/>
    </location>
</feature>